<keyword evidence="6" id="KW-1185">Reference proteome</keyword>
<dbReference type="EMBL" id="JBHMEA010000051">
    <property type="protein sequence ID" value="MFB9233689.1"/>
    <property type="molecule type" value="Genomic_DNA"/>
</dbReference>
<protein>
    <submittedName>
        <fullName evidence="5">Group 1 truncated hemoglobin</fullName>
    </submittedName>
</protein>
<keyword evidence="3" id="KW-0479">Metal-binding</keyword>
<dbReference type="InterPro" id="IPR012292">
    <property type="entry name" value="Globin/Proto"/>
</dbReference>
<keyword evidence="1" id="KW-0813">Transport</keyword>
<accession>A0ABV5JJR6</accession>
<keyword evidence="4" id="KW-0408">Iron</keyword>
<evidence type="ECO:0000313" key="6">
    <source>
        <dbReference type="Proteomes" id="UP001589683"/>
    </source>
</evidence>
<dbReference type="CDD" id="cd00454">
    <property type="entry name" value="TrHb1_N"/>
    <property type="match status" value="1"/>
</dbReference>
<proteinExistence type="predicted"/>
<evidence type="ECO:0000256" key="4">
    <source>
        <dbReference type="ARBA" id="ARBA00023004"/>
    </source>
</evidence>
<organism evidence="5 6">
    <name type="scientific">Pseudohalocynthiibacter aestuariivivens</name>
    <dbReference type="NCBI Taxonomy" id="1591409"/>
    <lineage>
        <taxon>Bacteria</taxon>
        <taxon>Pseudomonadati</taxon>
        <taxon>Pseudomonadota</taxon>
        <taxon>Alphaproteobacteria</taxon>
        <taxon>Rhodobacterales</taxon>
        <taxon>Paracoccaceae</taxon>
        <taxon>Pseudohalocynthiibacter</taxon>
    </lineage>
</organism>
<comment type="caution">
    <text evidence="5">The sequence shown here is derived from an EMBL/GenBank/DDBJ whole genome shotgun (WGS) entry which is preliminary data.</text>
</comment>
<dbReference type="Pfam" id="PF01152">
    <property type="entry name" value="Bac_globin"/>
    <property type="match status" value="1"/>
</dbReference>
<name>A0ABV5JJR6_9RHOB</name>
<evidence type="ECO:0000256" key="2">
    <source>
        <dbReference type="ARBA" id="ARBA00022617"/>
    </source>
</evidence>
<dbReference type="Proteomes" id="UP001589683">
    <property type="component" value="Unassembled WGS sequence"/>
</dbReference>
<dbReference type="Gene3D" id="1.10.490.10">
    <property type="entry name" value="Globins"/>
    <property type="match status" value="1"/>
</dbReference>
<sequence length="123" mass="14039">MEQTLFEKYGGFSAISRIVLSLYDRFLDDDDIGPFFDDVELPKLIDHQTKFISAIMGGPATFSDTHIERAHVHLVITDLHFDKLKELVDETLTEFSIAAEDIEIVLAAFEERRPLIVRTVNVD</sequence>
<reference evidence="5 6" key="1">
    <citation type="submission" date="2024-09" db="EMBL/GenBank/DDBJ databases">
        <authorList>
            <person name="Sun Q."/>
            <person name="Mori K."/>
        </authorList>
    </citation>
    <scope>NUCLEOTIDE SEQUENCE [LARGE SCALE GENOMIC DNA]</scope>
    <source>
        <strain evidence="5 6">CECT 8726</strain>
    </source>
</reference>
<dbReference type="RefSeq" id="WP_246531718.1">
    <property type="nucleotide sequence ID" value="NZ_JAGFNU010000007.1"/>
</dbReference>
<evidence type="ECO:0000256" key="1">
    <source>
        <dbReference type="ARBA" id="ARBA00022448"/>
    </source>
</evidence>
<dbReference type="SUPFAM" id="SSF46458">
    <property type="entry name" value="Globin-like"/>
    <property type="match status" value="1"/>
</dbReference>
<evidence type="ECO:0000256" key="3">
    <source>
        <dbReference type="ARBA" id="ARBA00022723"/>
    </source>
</evidence>
<gene>
    <name evidence="5" type="ORF">ACFFUT_17995</name>
</gene>
<keyword evidence="2" id="KW-0349">Heme</keyword>
<evidence type="ECO:0000313" key="5">
    <source>
        <dbReference type="EMBL" id="MFB9233689.1"/>
    </source>
</evidence>
<dbReference type="InterPro" id="IPR001486">
    <property type="entry name" value="Hemoglobin_trunc"/>
</dbReference>
<dbReference type="InterPro" id="IPR009050">
    <property type="entry name" value="Globin-like_sf"/>
</dbReference>